<dbReference type="Proteomes" id="UP001152755">
    <property type="component" value="Unassembled WGS sequence"/>
</dbReference>
<dbReference type="AlphaFoldDB" id="A0A9X4LZF0"/>
<evidence type="ECO:0000313" key="2">
    <source>
        <dbReference type="Proteomes" id="UP001152755"/>
    </source>
</evidence>
<dbReference type="GO" id="GO:0016787">
    <property type="term" value="F:hydrolase activity"/>
    <property type="evidence" value="ECO:0007669"/>
    <property type="project" value="UniProtKB-KW"/>
</dbReference>
<dbReference type="InterPro" id="IPR008990">
    <property type="entry name" value="Elect_transpt_acc-like_dom_sf"/>
</dbReference>
<reference evidence="1" key="1">
    <citation type="submission" date="2022-08" db="EMBL/GenBank/DDBJ databases">
        <title>Genome analysis of Corynebacteriales strain.</title>
        <authorList>
            <person name="Lee S.D."/>
        </authorList>
    </citation>
    <scope>NUCLEOTIDE SEQUENCE</scope>
    <source>
        <strain evidence="1">D3-21</strain>
    </source>
</reference>
<dbReference type="EMBL" id="JANRHA010000006">
    <property type="protein sequence ID" value="MDG3015193.1"/>
    <property type="molecule type" value="Genomic_DNA"/>
</dbReference>
<organism evidence="1 2">
    <name type="scientific">Speluncibacter jeojiensis</name>
    <dbReference type="NCBI Taxonomy" id="2710754"/>
    <lineage>
        <taxon>Bacteria</taxon>
        <taxon>Bacillati</taxon>
        <taxon>Actinomycetota</taxon>
        <taxon>Actinomycetes</taxon>
        <taxon>Mycobacteriales</taxon>
        <taxon>Speluncibacteraceae</taxon>
        <taxon>Speluncibacter</taxon>
    </lineage>
</organism>
<proteinExistence type="predicted"/>
<keyword evidence="2" id="KW-1185">Reference proteome</keyword>
<dbReference type="SUPFAM" id="SSF50090">
    <property type="entry name" value="Electron transport accessory proteins"/>
    <property type="match status" value="1"/>
</dbReference>
<name>A0A9X4LZF0_9ACTN</name>
<dbReference type="Gene3D" id="1.10.472.20">
    <property type="entry name" value="Nitrile hydratase, beta subunit"/>
    <property type="match status" value="1"/>
</dbReference>
<dbReference type="InterPro" id="IPR042262">
    <property type="entry name" value="CN_hydtase_beta_C"/>
</dbReference>
<evidence type="ECO:0000313" key="1">
    <source>
        <dbReference type="EMBL" id="MDG3015193.1"/>
    </source>
</evidence>
<accession>A0A9X4LZF0</accession>
<sequence>MSQDHTPSSEDVAALRVPALERIAAGGQAWPLMAEKYGVGNPVPPWRSRLDATCEALDREASALPLRDRRNEEDLLSTAVYDSLPYPENQLVALAHSLLARGIIDEADLVERLRSVRARLEAL</sequence>
<gene>
    <name evidence="1" type="ORF">NVS88_11580</name>
</gene>
<keyword evidence="1" id="KW-0378">Hydrolase</keyword>
<protein>
    <submittedName>
        <fullName evidence="1">Thiocyanate hydrolase</fullName>
    </submittedName>
</protein>
<comment type="caution">
    <text evidence="1">The sequence shown here is derived from an EMBL/GenBank/DDBJ whole genome shotgun (WGS) entry which is preliminary data.</text>
</comment>
<dbReference type="RefSeq" id="WP_277833644.1">
    <property type="nucleotide sequence ID" value="NZ_JAAIVF010000005.1"/>
</dbReference>